<dbReference type="InterPro" id="IPR000182">
    <property type="entry name" value="GNAT_dom"/>
</dbReference>
<dbReference type="SUPFAM" id="SSF55729">
    <property type="entry name" value="Acyl-CoA N-acyltransferases (Nat)"/>
    <property type="match status" value="1"/>
</dbReference>
<protein>
    <submittedName>
        <fullName evidence="2">GCN5-related N-acetyltransferase</fullName>
    </submittedName>
</protein>
<dbReference type="FunFam" id="3.40.630.30:FF:000082">
    <property type="entry name" value="Acetyltransferase, GNAT family"/>
    <property type="match status" value="1"/>
</dbReference>
<feature type="domain" description="N-acetyltransferase" evidence="1">
    <location>
        <begin position="3"/>
        <end position="136"/>
    </location>
</feature>
<accession>F5L3M5</accession>
<name>F5L3M5_CALTT</name>
<comment type="caution">
    <text evidence="2">The sequence shown here is derived from an EMBL/GenBank/DDBJ whole genome shotgun (WGS) entry which is preliminary data.</text>
</comment>
<evidence type="ECO:0000313" key="3">
    <source>
        <dbReference type="Proteomes" id="UP000010716"/>
    </source>
</evidence>
<dbReference type="EMBL" id="AFCE01000051">
    <property type="protein sequence ID" value="EGL84059.1"/>
    <property type="molecule type" value="Genomic_DNA"/>
</dbReference>
<dbReference type="eggNOG" id="COG0456">
    <property type="taxonomic scope" value="Bacteria"/>
</dbReference>
<organism evidence="2 3">
    <name type="scientific">Caldalkalibacillus thermarum (strain TA2.A1)</name>
    <dbReference type="NCBI Taxonomy" id="986075"/>
    <lineage>
        <taxon>Bacteria</taxon>
        <taxon>Bacillati</taxon>
        <taxon>Bacillota</taxon>
        <taxon>Bacilli</taxon>
        <taxon>Bacillales</taxon>
        <taxon>Bacillaceae</taxon>
        <taxon>Caldalkalibacillus</taxon>
    </lineage>
</organism>
<dbReference type="GO" id="GO:0016747">
    <property type="term" value="F:acyltransferase activity, transferring groups other than amino-acyl groups"/>
    <property type="evidence" value="ECO:0007669"/>
    <property type="project" value="InterPro"/>
</dbReference>
<dbReference type="Gene3D" id="3.40.630.30">
    <property type="match status" value="1"/>
</dbReference>
<dbReference type="PROSITE" id="PS51186">
    <property type="entry name" value="GNAT"/>
    <property type="match status" value="1"/>
</dbReference>
<dbReference type="CDD" id="cd04301">
    <property type="entry name" value="NAT_SF"/>
    <property type="match status" value="1"/>
</dbReference>
<proteinExistence type="predicted"/>
<dbReference type="Proteomes" id="UP000010716">
    <property type="component" value="Unassembled WGS sequence"/>
</dbReference>
<evidence type="ECO:0000259" key="1">
    <source>
        <dbReference type="PROSITE" id="PS51186"/>
    </source>
</evidence>
<keyword evidence="2" id="KW-0808">Transferase</keyword>
<dbReference type="Pfam" id="PF00583">
    <property type="entry name" value="Acetyltransf_1"/>
    <property type="match status" value="1"/>
</dbReference>
<sequence>MGVHIQPIDEALMPKVIQFFTEHWGAPVIVSRGTKHKVEQLSGFAAIRDNRMIGLVTYSIKSEECEIVSLDSLEENKGIGSKLVEKVEETAREEHCRRVWLITTNDNIRAIRFYQKRGYDLKALHRFAVDEARKLKPEIPLYSEEQIPIRHELEFEKVLYI</sequence>
<evidence type="ECO:0000313" key="2">
    <source>
        <dbReference type="EMBL" id="EGL84059.1"/>
    </source>
</evidence>
<reference evidence="2 3" key="1">
    <citation type="journal article" date="2011" name="J. Bacteriol.">
        <title>Draft genome sequence of the thermoalkaliphilic Caldalkalibacillus thermarum strain TA2.A1.</title>
        <authorList>
            <person name="Kalamorz F."/>
            <person name="Keis S."/>
            <person name="McMillan D.G."/>
            <person name="Olsson K."/>
            <person name="Stanton J.A."/>
            <person name="Stockwell P."/>
            <person name="Black M.A."/>
            <person name="Klingeman D.M."/>
            <person name="Land M.L."/>
            <person name="Han C.S."/>
            <person name="Martin S.L."/>
            <person name="Becher S.A."/>
            <person name="Peddie C.J."/>
            <person name="Morgan H.W."/>
            <person name="Matthies D."/>
            <person name="Preiss L."/>
            <person name="Meier T."/>
            <person name="Brown S.D."/>
            <person name="Cook G.M."/>
        </authorList>
    </citation>
    <scope>NUCLEOTIDE SEQUENCE [LARGE SCALE GENOMIC DNA]</scope>
    <source>
        <strain evidence="2 3">TA2.A1</strain>
    </source>
</reference>
<dbReference type="InterPro" id="IPR016181">
    <property type="entry name" value="Acyl_CoA_acyltransferase"/>
</dbReference>
<dbReference type="AlphaFoldDB" id="F5L3M5"/>
<gene>
    <name evidence="2" type="ORF">CathTA2_0384</name>
</gene>